<organism evidence="2 3">
    <name type="scientific">Actinocorallia libanotica</name>
    <dbReference type="NCBI Taxonomy" id="46162"/>
    <lineage>
        <taxon>Bacteria</taxon>
        <taxon>Bacillati</taxon>
        <taxon>Actinomycetota</taxon>
        <taxon>Actinomycetes</taxon>
        <taxon>Streptosporangiales</taxon>
        <taxon>Thermomonosporaceae</taxon>
        <taxon>Actinocorallia</taxon>
    </lineage>
</organism>
<protein>
    <submittedName>
        <fullName evidence="2">Nuclear transport factor 2 family protein</fullName>
    </submittedName>
</protein>
<evidence type="ECO:0000313" key="3">
    <source>
        <dbReference type="Proteomes" id="UP001500665"/>
    </source>
</evidence>
<dbReference type="InterPro" id="IPR032710">
    <property type="entry name" value="NTF2-like_dom_sf"/>
</dbReference>
<dbReference type="Proteomes" id="UP001500665">
    <property type="component" value="Unassembled WGS sequence"/>
</dbReference>
<gene>
    <name evidence="2" type="ORF">GCM10009550_05670</name>
</gene>
<evidence type="ECO:0000259" key="1">
    <source>
        <dbReference type="Pfam" id="PF13577"/>
    </source>
</evidence>
<evidence type="ECO:0000313" key="2">
    <source>
        <dbReference type="EMBL" id="GAA0938174.1"/>
    </source>
</evidence>
<dbReference type="Gene3D" id="3.10.450.50">
    <property type="match status" value="1"/>
</dbReference>
<comment type="caution">
    <text evidence="2">The sequence shown here is derived from an EMBL/GenBank/DDBJ whole genome shotgun (WGS) entry which is preliminary data.</text>
</comment>
<accession>A0ABN1Q6R7</accession>
<name>A0ABN1Q6R7_9ACTN</name>
<reference evidence="2 3" key="1">
    <citation type="journal article" date="2019" name="Int. J. Syst. Evol. Microbiol.">
        <title>The Global Catalogue of Microorganisms (GCM) 10K type strain sequencing project: providing services to taxonomists for standard genome sequencing and annotation.</title>
        <authorList>
            <consortium name="The Broad Institute Genomics Platform"/>
            <consortium name="The Broad Institute Genome Sequencing Center for Infectious Disease"/>
            <person name="Wu L."/>
            <person name="Ma J."/>
        </authorList>
    </citation>
    <scope>NUCLEOTIDE SEQUENCE [LARGE SCALE GENOMIC DNA]</scope>
    <source>
        <strain evidence="2 3">JCM 10696</strain>
    </source>
</reference>
<dbReference type="SUPFAM" id="SSF54427">
    <property type="entry name" value="NTF2-like"/>
    <property type="match status" value="1"/>
</dbReference>
<dbReference type="RefSeq" id="WP_344236318.1">
    <property type="nucleotide sequence ID" value="NZ_BAAAHH010000001.1"/>
</dbReference>
<keyword evidence="3" id="KW-1185">Reference proteome</keyword>
<sequence>MDDRNQIIEALARFASGLDRKDWDALREILLPDAFAYGSSGREETIATVRRHLGGCGPTQHLLGNHRVEVDGDRARSLTYARVYHLGAGEREGDFYECFGEYEDHWTRTAEGWRLARRRFEITLQLGDFSVLQPG</sequence>
<proteinExistence type="predicted"/>
<dbReference type="CDD" id="cd00531">
    <property type="entry name" value="NTF2_like"/>
    <property type="match status" value="1"/>
</dbReference>
<feature type="domain" description="SnoaL-like" evidence="1">
    <location>
        <begin position="2"/>
        <end position="119"/>
    </location>
</feature>
<dbReference type="EMBL" id="BAAAHH010000001">
    <property type="protein sequence ID" value="GAA0938174.1"/>
    <property type="molecule type" value="Genomic_DNA"/>
</dbReference>
<dbReference type="InterPro" id="IPR037401">
    <property type="entry name" value="SnoaL-like"/>
</dbReference>
<dbReference type="Pfam" id="PF13577">
    <property type="entry name" value="SnoaL_4"/>
    <property type="match status" value="1"/>
</dbReference>